<dbReference type="RefSeq" id="WP_162189768.1">
    <property type="nucleotide sequence ID" value="NZ_CP073767.1"/>
</dbReference>
<evidence type="ECO:0000259" key="2">
    <source>
        <dbReference type="Pfam" id="PF02481"/>
    </source>
</evidence>
<dbReference type="Proteomes" id="UP001058003">
    <property type="component" value="Chromosome"/>
</dbReference>
<dbReference type="KEGG" id="daur:Daura_06120"/>
<dbReference type="PANTHER" id="PTHR43022:SF1">
    <property type="entry name" value="PROTEIN SMF"/>
    <property type="match status" value="1"/>
</dbReference>
<dbReference type="AlphaFoldDB" id="A0A9Q9IL05"/>
<dbReference type="InterPro" id="IPR023214">
    <property type="entry name" value="HAD_sf"/>
</dbReference>
<dbReference type="SFLD" id="SFLDG01129">
    <property type="entry name" value="C1.5:_HAD__Beta-PGM__Phosphata"/>
    <property type="match status" value="1"/>
</dbReference>
<name>A0A9Q9IL05_9ACTN</name>
<dbReference type="InterPro" id="IPR036412">
    <property type="entry name" value="HAD-like_sf"/>
</dbReference>
<dbReference type="InterPro" id="IPR041492">
    <property type="entry name" value="HAD_2"/>
</dbReference>
<dbReference type="SUPFAM" id="SSF102405">
    <property type="entry name" value="MCP/YpsA-like"/>
    <property type="match status" value="1"/>
</dbReference>
<dbReference type="InterPro" id="IPR023198">
    <property type="entry name" value="PGP-like_dom2"/>
</dbReference>
<sequence>MGSADAVLEYVLENQRVPERVRSFVETASPDQYALVIKRTFELGGDFKLWNDADYPSNLSKWDGRPPVLFYKGEISGIGRRALALVGRVDPTDEGLAAADRFARKCVDAGISVVSGLAKGIDGASHRAALRPPAGRTYAVVGHGIDYTYPRENIDLYKQMTHSGGILSQFPTGMGPQRWTFPARNEVMCTLALGTVIIEGKTSCGSIIQADFSFKHQRPVFLLGRNLKAPDSQWAHDLVRRGATVIERFDQVLEIVEREVGHLWSETEAAQETLFATGELSLLSESMTGQEGTARMSKPPLKAADPPGAILFDIDGVVVDTRHASTVALAAVASAVLKRDVSPNEVRATGKPHEALALLGVSNAYNIYRQNYDAAFRRACADVRVFQRVVEGIRMLKNSGYRVGAVTAQPARRINAALPRDVRDLFDVFLCYNDTLGKKDDGIRLALQRLGVGRERAMYIGDQATDLEAARRAGVRAVGVLWGFSSEDELRRWPHDLLISEHAEVGPNLPGVLFQDRKA</sequence>
<protein>
    <submittedName>
        <fullName evidence="3">HAD-IA family hydrolase</fullName>
    </submittedName>
</protein>
<organism evidence="3 4">
    <name type="scientific">Dactylosporangium aurantiacum</name>
    <dbReference type="NCBI Taxonomy" id="35754"/>
    <lineage>
        <taxon>Bacteria</taxon>
        <taxon>Bacillati</taxon>
        <taxon>Actinomycetota</taxon>
        <taxon>Actinomycetes</taxon>
        <taxon>Micromonosporales</taxon>
        <taxon>Micromonosporaceae</taxon>
        <taxon>Dactylosporangium</taxon>
    </lineage>
</organism>
<dbReference type="InterPro" id="IPR003488">
    <property type="entry name" value="DprA"/>
</dbReference>
<feature type="domain" description="Smf/DprA SLOG" evidence="2">
    <location>
        <begin position="49"/>
        <end position="255"/>
    </location>
</feature>
<dbReference type="NCBIfam" id="TIGR01549">
    <property type="entry name" value="HAD-SF-IA-v1"/>
    <property type="match status" value="1"/>
</dbReference>
<dbReference type="SUPFAM" id="SSF56784">
    <property type="entry name" value="HAD-like"/>
    <property type="match status" value="1"/>
</dbReference>
<dbReference type="PANTHER" id="PTHR43022">
    <property type="entry name" value="PROTEIN SMF"/>
    <property type="match status" value="1"/>
</dbReference>
<dbReference type="Gene3D" id="3.40.50.450">
    <property type="match status" value="1"/>
</dbReference>
<dbReference type="InterPro" id="IPR006439">
    <property type="entry name" value="HAD-SF_hydro_IA"/>
</dbReference>
<dbReference type="EMBL" id="CP073767">
    <property type="protein sequence ID" value="UWZ55777.1"/>
    <property type="molecule type" value="Genomic_DNA"/>
</dbReference>
<keyword evidence="4" id="KW-1185">Reference proteome</keyword>
<keyword evidence="3" id="KW-0378">Hydrolase</keyword>
<reference evidence="3" key="1">
    <citation type="submission" date="2021-04" db="EMBL/GenBank/DDBJ databases">
        <title>Dactylosporangium aurantiacum NRRL B-8018 full assembly.</title>
        <authorList>
            <person name="Hartkoorn R.C."/>
            <person name="Beaudoing E."/>
            <person name="Hot D."/>
        </authorList>
    </citation>
    <scope>NUCLEOTIDE SEQUENCE</scope>
    <source>
        <strain evidence="3">NRRL B-8018</strain>
    </source>
</reference>
<dbReference type="Gene3D" id="1.10.150.240">
    <property type="entry name" value="Putative phosphatase, domain 2"/>
    <property type="match status" value="1"/>
</dbReference>
<dbReference type="SFLD" id="SFLDS00003">
    <property type="entry name" value="Haloacid_Dehalogenase"/>
    <property type="match status" value="1"/>
</dbReference>
<dbReference type="Pfam" id="PF02481">
    <property type="entry name" value="DNA_processg_A"/>
    <property type="match status" value="1"/>
</dbReference>
<evidence type="ECO:0000313" key="4">
    <source>
        <dbReference type="Proteomes" id="UP001058003"/>
    </source>
</evidence>
<comment type="similarity">
    <text evidence="1">Belongs to the DprA/Smf family.</text>
</comment>
<accession>A0A9Q9IL05</accession>
<dbReference type="Gene3D" id="3.40.50.1000">
    <property type="entry name" value="HAD superfamily/HAD-like"/>
    <property type="match status" value="1"/>
</dbReference>
<gene>
    <name evidence="3" type="ORF">Daura_06120</name>
</gene>
<evidence type="ECO:0000256" key="1">
    <source>
        <dbReference type="ARBA" id="ARBA00006525"/>
    </source>
</evidence>
<dbReference type="InterPro" id="IPR057666">
    <property type="entry name" value="DrpA_SLOG"/>
</dbReference>
<evidence type="ECO:0000313" key="3">
    <source>
        <dbReference type="EMBL" id="UWZ55777.1"/>
    </source>
</evidence>
<dbReference type="GO" id="GO:0009294">
    <property type="term" value="P:DNA-mediated transformation"/>
    <property type="evidence" value="ECO:0007669"/>
    <property type="project" value="InterPro"/>
</dbReference>
<dbReference type="Pfam" id="PF13419">
    <property type="entry name" value="HAD_2"/>
    <property type="match status" value="1"/>
</dbReference>
<proteinExistence type="inferred from homology"/>
<dbReference type="GO" id="GO:0016787">
    <property type="term" value="F:hydrolase activity"/>
    <property type="evidence" value="ECO:0007669"/>
    <property type="project" value="UniProtKB-KW"/>
</dbReference>